<dbReference type="RefSeq" id="WP_150441158.1">
    <property type="nucleotide sequence ID" value="NZ_VYKL01000026.1"/>
</dbReference>
<reference evidence="2 3" key="1">
    <citation type="submission" date="2019-09" db="EMBL/GenBank/DDBJ databases">
        <title>Whole genome sequences of isolates from the Mars Exploration Rovers.</title>
        <authorList>
            <person name="Seuylemezian A."/>
            <person name="Vaishampayan P."/>
        </authorList>
    </citation>
    <scope>NUCLEOTIDE SEQUENCE [LARGE SCALE GENOMIC DNA]</scope>
    <source>
        <strain evidence="2 3">MER_TA_151</strain>
    </source>
</reference>
<dbReference type="Proteomes" id="UP000326671">
    <property type="component" value="Unassembled WGS sequence"/>
</dbReference>
<evidence type="ECO:0000313" key="3">
    <source>
        <dbReference type="Proteomes" id="UP000326671"/>
    </source>
</evidence>
<dbReference type="GO" id="GO:0042834">
    <property type="term" value="F:peptidoglycan binding"/>
    <property type="evidence" value="ECO:0007669"/>
    <property type="project" value="InterPro"/>
</dbReference>
<name>A0A5J5HM48_9BACI</name>
<feature type="domain" description="SPOR" evidence="1">
    <location>
        <begin position="9"/>
        <end position="88"/>
    </location>
</feature>
<organism evidence="2 3">
    <name type="scientific">Niallia endozanthoxylica</name>
    <dbReference type="NCBI Taxonomy" id="2036016"/>
    <lineage>
        <taxon>Bacteria</taxon>
        <taxon>Bacillati</taxon>
        <taxon>Bacillota</taxon>
        <taxon>Bacilli</taxon>
        <taxon>Bacillales</taxon>
        <taxon>Bacillaceae</taxon>
        <taxon>Niallia</taxon>
    </lineage>
</organism>
<dbReference type="GO" id="GO:0004040">
    <property type="term" value="F:amidase activity"/>
    <property type="evidence" value="ECO:0007669"/>
    <property type="project" value="InterPro"/>
</dbReference>
<evidence type="ECO:0000259" key="1">
    <source>
        <dbReference type="PROSITE" id="PS51724"/>
    </source>
</evidence>
<sequence>MGNLQPSSEGAVNVYKVIAGSFKSKENAANRVSFLQSKGIEAFVQPVTIMNERMYRVQAGAFTTKENADKRLEQVIHSGVADAFIVSENTPVGHTPIQEPIMGGIMLSSEQLDLFVKDINPQAMEIGSYYISFGNFYGIRGDIAFAQAILETDYFRFTGIVQPHQNNFSGLGSTGPDDPGAFFQTPSEGVLAHMQHLFAYATNSPLPSQYSLVDPRFHLVKRGSARAWVDLNGKWAVPGHNYGQTILNIYQRMLNRMSSGKK</sequence>
<protein>
    <recommendedName>
        <fullName evidence="1">SPOR domain-containing protein</fullName>
    </recommendedName>
</protein>
<dbReference type="InterPro" id="IPR002901">
    <property type="entry name" value="MGlyc_endo_b_GlcNAc-like_dom"/>
</dbReference>
<accession>A0A5J5HM48</accession>
<dbReference type="EMBL" id="VYKL01000026">
    <property type="protein sequence ID" value="KAA9021630.1"/>
    <property type="molecule type" value="Genomic_DNA"/>
</dbReference>
<dbReference type="InterPro" id="IPR007730">
    <property type="entry name" value="SPOR-like_dom"/>
</dbReference>
<dbReference type="AlphaFoldDB" id="A0A5J5HM48"/>
<dbReference type="Pfam" id="PF01832">
    <property type="entry name" value="Glucosaminidase"/>
    <property type="match status" value="1"/>
</dbReference>
<evidence type="ECO:0000313" key="2">
    <source>
        <dbReference type="EMBL" id="KAA9021630.1"/>
    </source>
</evidence>
<comment type="caution">
    <text evidence="2">The sequence shown here is derived from an EMBL/GenBank/DDBJ whole genome shotgun (WGS) entry which is preliminary data.</text>
</comment>
<dbReference type="OrthoDB" id="9763643at2"/>
<proteinExistence type="predicted"/>
<dbReference type="PROSITE" id="PS51724">
    <property type="entry name" value="SPOR"/>
    <property type="match status" value="1"/>
</dbReference>
<dbReference type="SUPFAM" id="SSF110997">
    <property type="entry name" value="Sporulation related repeat"/>
    <property type="match status" value="1"/>
</dbReference>
<gene>
    <name evidence="2" type="ORF">F4V44_16715</name>
</gene>
<dbReference type="Gene3D" id="3.30.70.1070">
    <property type="entry name" value="Sporulation related repeat"/>
    <property type="match status" value="1"/>
</dbReference>
<keyword evidence="3" id="KW-1185">Reference proteome</keyword>
<dbReference type="InterPro" id="IPR036680">
    <property type="entry name" value="SPOR-like_sf"/>
</dbReference>
<dbReference type="Pfam" id="PF05036">
    <property type="entry name" value="SPOR"/>
    <property type="match status" value="1"/>
</dbReference>